<evidence type="ECO:0000256" key="2">
    <source>
        <dbReference type="ARBA" id="ARBA00007200"/>
    </source>
</evidence>
<feature type="disulfide bond" evidence="7">
    <location>
        <begin position="234"/>
        <end position="247"/>
    </location>
</feature>
<feature type="transmembrane region" description="Helical" evidence="9">
    <location>
        <begin position="141"/>
        <end position="166"/>
    </location>
</feature>
<dbReference type="GO" id="GO:0050982">
    <property type="term" value="P:detection of mechanical stimulus"/>
    <property type="evidence" value="ECO:0007669"/>
    <property type="project" value="TreeGrafter"/>
</dbReference>
<dbReference type="GO" id="GO:0005509">
    <property type="term" value="F:calcium ion binding"/>
    <property type="evidence" value="ECO:0007669"/>
    <property type="project" value="InterPro"/>
</dbReference>
<dbReference type="InterPro" id="IPR051223">
    <property type="entry name" value="Polycystin"/>
</dbReference>
<evidence type="ECO:0000256" key="5">
    <source>
        <dbReference type="ARBA" id="ARBA00023136"/>
    </source>
</evidence>
<evidence type="ECO:0000259" key="11">
    <source>
        <dbReference type="Pfam" id="PF20519"/>
    </source>
</evidence>
<dbReference type="GO" id="GO:0016020">
    <property type="term" value="C:membrane"/>
    <property type="evidence" value="ECO:0007669"/>
    <property type="project" value="UniProtKB-SubCell"/>
</dbReference>
<keyword evidence="4 9" id="KW-1133">Transmembrane helix</keyword>
<evidence type="ECO:0000256" key="9">
    <source>
        <dbReference type="SAM" id="Phobius"/>
    </source>
</evidence>
<feature type="transmembrane region" description="Helical" evidence="9">
    <location>
        <begin position="397"/>
        <end position="415"/>
    </location>
</feature>
<comment type="similarity">
    <text evidence="2">Belongs to the polycystin family.</text>
</comment>
<keyword evidence="6" id="KW-0325">Glycoprotein</keyword>
<name>A0A1I8F1G8_9PLAT</name>
<sequence>SAASARRRCSSSSSTRSPSRSYLATEPQFLRRRSRVCNDRGWAKAKKMIERTSLREAEQILGAGAQSGAELRHGLVEADVLEDSSPRRRNTVMAMPWLNCLLPVGQEVEVRVLCLVLQQAGQLLSHGDGRRSTSRTTLRELIIYCIFLIVLMILTFGMTSTTMYYYTQVLSALFLDSTDDPVNKPTFRNPRLDPRLVDSDNNFTDPRETNFIYYENKLLGVPRLRQLRVRNNSCNIASNFKDTIPFCYSTYSRQRPEQGSVWLHELHAWNYTSDDILDGQSLLALSWPATLARGYYIDLGRDRDTTLAIVNELYSGLWWTEPPESHSFHSLQCQNINLFCFPATGGALPSWEFRTVKLLRYVEPMDYFVLVCEGIFMLFICYYIVEEAIEIKRNKLDYFKSFWNWLDILVIVISLDENKYPDFDFLSYWQQQFNHGIAITVFFAWVKIFKYISFNKTMTQLSSTLGACAKDLLGFAVMFFIIIFFAFAQLGYLIFGTQVQETSASHLHSVPHHPWRLRFQLAANCPPSARPLYFLLYVFFVFFVLINMFLAIINDTYSEVKNDLANQPNDFEMTDYFKQGLAASSLVYEP</sequence>
<feature type="compositionally biased region" description="Low complexity" evidence="8">
    <location>
        <begin position="10"/>
        <end position="21"/>
    </location>
</feature>
<dbReference type="GO" id="GO:0005262">
    <property type="term" value="F:calcium channel activity"/>
    <property type="evidence" value="ECO:0007669"/>
    <property type="project" value="TreeGrafter"/>
</dbReference>
<evidence type="ECO:0000256" key="6">
    <source>
        <dbReference type="ARBA" id="ARBA00023180"/>
    </source>
</evidence>
<dbReference type="PANTHER" id="PTHR10877">
    <property type="entry name" value="POLYCYSTIN FAMILY MEMBER"/>
    <property type="match status" value="1"/>
</dbReference>
<dbReference type="WBParaSite" id="maker-unitig_120-snap-gene-0.1-mRNA-1">
    <property type="protein sequence ID" value="maker-unitig_120-snap-gene-0.1-mRNA-1"/>
    <property type="gene ID" value="maker-unitig_120-snap-gene-0.1"/>
</dbReference>
<evidence type="ECO:0000256" key="1">
    <source>
        <dbReference type="ARBA" id="ARBA00004141"/>
    </source>
</evidence>
<feature type="transmembrane region" description="Helical" evidence="9">
    <location>
        <begin position="532"/>
        <end position="553"/>
    </location>
</feature>
<protein>
    <submittedName>
        <fullName evidence="13">PKD_channel domain-containing protein</fullName>
    </submittedName>
</protein>
<feature type="transmembrane region" description="Helical" evidence="9">
    <location>
        <begin position="367"/>
        <end position="385"/>
    </location>
</feature>
<keyword evidence="5 9" id="KW-0472">Membrane</keyword>
<evidence type="ECO:0000313" key="12">
    <source>
        <dbReference type="Proteomes" id="UP000095280"/>
    </source>
</evidence>
<evidence type="ECO:0000259" key="10">
    <source>
        <dbReference type="Pfam" id="PF08016"/>
    </source>
</evidence>
<feature type="transmembrane region" description="Helical" evidence="9">
    <location>
        <begin position="472"/>
        <end position="495"/>
    </location>
</feature>
<dbReference type="SUPFAM" id="SSF81324">
    <property type="entry name" value="Voltage-gated potassium channels"/>
    <property type="match status" value="1"/>
</dbReference>
<feature type="transmembrane region" description="Helical" evidence="9">
    <location>
        <begin position="435"/>
        <end position="452"/>
    </location>
</feature>
<feature type="domain" description="Polycystin" evidence="11">
    <location>
        <begin position="201"/>
        <end position="359"/>
    </location>
</feature>
<comment type="subcellular location">
    <subcellularLocation>
        <location evidence="1">Membrane</location>
        <topology evidence="1">Multi-pass membrane protein</topology>
    </subcellularLocation>
</comment>
<dbReference type="InterPro" id="IPR046791">
    <property type="entry name" value="Polycystin_dom"/>
</dbReference>
<evidence type="ECO:0000256" key="4">
    <source>
        <dbReference type="ARBA" id="ARBA00022989"/>
    </source>
</evidence>
<dbReference type="PRINTS" id="PR01433">
    <property type="entry name" value="POLYCYSTIN2"/>
</dbReference>
<dbReference type="AlphaFoldDB" id="A0A1I8F1G8"/>
<proteinExistence type="inferred from homology"/>
<organism evidence="12 13">
    <name type="scientific">Macrostomum lignano</name>
    <dbReference type="NCBI Taxonomy" id="282301"/>
    <lineage>
        <taxon>Eukaryota</taxon>
        <taxon>Metazoa</taxon>
        <taxon>Spiralia</taxon>
        <taxon>Lophotrochozoa</taxon>
        <taxon>Platyhelminthes</taxon>
        <taxon>Rhabditophora</taxon>
        <taxon>Macrostomorpha</taxon>
        <taxon>Macrostomida</taxon>
        <taxon>Macrostomidae</taxon>
        <taxon>Macrostomum</taxon>
    </lineage>
</organism>
<dbReference type="Pfam" id="PF20519">
    <property type="entry name" value="Polycystin_dom"/>
    <property type="match status" value="1"/>
</dbReference>
<dbReference type="PANTHER" id="PTHR10877:SF183">
    <property type="entry name" value="AT14535P-RELATED"/>
    <property type="match status" value="1"/>
</dbReference>
<reference evidence="13" key="1">
    <citation type="submission" date="2016-11" db="UniProtKB">
        <authorList>
            <consortium name="WormBaseParasite"/>
        </authorList>
    </citation>
    <scope>IDENTIFICATION</scope>
</reference>
<evidence type="ECO:0000256" key="8">
    <source>
        <dbReference type="SAM" id="MobiDB-lite"/>
    </source>
</evidence>
<accession>A0A1I8F1G8</accession>
<dbReference type="InterPro" id="IPR003915">
    <property type="entry name" value="PKD_2"/>
</dbReference>
<feature type="region of interest" description="Disordered" evidence="8">
    <location>
        <begin position="1"/>
        <end position="24"/>
    </location>
</feature>
<dbReference type="InterPro" id="IPR013122">
    <property type="entry name" value="PKD1_2_channel"/>
</dbReference>
<evidence type="ECO:0000313" key="13">
    <source>
        <dbReference type="WBParaSite" id="maker-unitig_120-snap-gene-0.1-mRNA-1"/>
    </source>
</evidence>
<dbReference type="Gene3D" id="1.10.287.70">
    <property type="match status" value="1"/>
</dbReference>
<keyword evidence="3 9" id="KW-0812">Transmembrane</keyword>
<dbReference type="Proteomes" id="UP000095280">
    <property type="component" value="Unplaced"/>
</dbReference>
<dbReference type="Pfam" id="PF08016">
    <property type="entry name" value="PKD_channel"/>
    <property type="match status" value="2"/>
</dbReference>
<evidence type="ECO:0000256" key="3">
    <source>
        <dbReference type="ARBA" id="ARBA00022692"/>
    </source>
</evidence>
<evidence type="ECO:0000256" key="7">
    <source>
        <dbReference type="PIRSR" id="PIRSR603915-2"/>
    </source>
</evidence>
<feature type="domain" description="Polycystin cation channel PKD1/PKD2" evidence="10">
    <location>
        <begin position="360"/>
        <end position="414"/>
    </location>
</feature>
<keyword evidence="12" id="KW-1185">Reference proteome</keyword>
<feature type="domain" description="Polycystin cation channel PKD1/PKD2" evidence="10">
    <location>
        <begin position="417"/>
        <end position="560"/>
    </location>
</feature>